<sequence length="340" mass="38006">MKTLDQKLNNLRSNRDATDFIIADAKDADMAWGIASPGMPYPPRSESRFYSIPEFMDQMREMVASGYIDILLASNSAMSVLAHRERLFDNSPVTPAIRANDTTDVWISRVANYRDQPSRPFRTSFLHEAQYGSLTAPATEKPVVNLGLYSMTFNNDLESDINNLMAFREFRYEAAQCGFEYFLEVFAPNVENCGIAPEAIPSFVNDALVRALAGVARDHWPKFLKIPYFGPKPMEELAAYDSELIVGILGGGSGTTYDAFKQLSEAQKYGARVALYGRKIKDAEHPLTMVRYLRAIVDGDISPEEAVKAYHGDLQKLGIAPKRDLDRDSELTAAELSYAR</sequence>
<reference evidence="1 2" key="1">
    <citation type="submission" date="2020-08" db="EMBL/GenBank/DDBJ databases">
        <title>Genomic Encyclopedia of Type Strains, Phase III (KMG-III): the genomes of soil and plant-associated and newly described type strains.</title>
        <authorList>
            <person name="Whitman W."/>
        </authorList>
    </citation>
    <scope>NUCLEOTIDE SEQUENCE [LARGE SCALE GENOMIC DNA]</scope>
    <source>
        <strain evidence="1 2">CECT 8075</strain>
    </source>
</reference>
<proteinExistence type="predicted"/>
<dbReference type="Gene3D" id="3.20.20.70">
    <property type="entry name" value="Aldolase class I"/>
    <property type="match status" value="1"/>
</dbReference>
<gene>
    <name evidence="1" type="ORF">FHS27_002561</name>
</gene>
<dbReference type="RefSeq" id="WP_184305181.1">
    <property type="nucleotide sequence ID" value="NZ_JACHXU010000007.1"/>
</dbReference>
<dbReference type="EMBL" id="JACHXU010000007">
    <property type="protein sequence ID" value="MBB3206749.1"/>
    <property type="molecule type" value="Genomic_DNA"/>
</dbReference>
<dbReference type="SUPFAM" id="SSF51569">
    <property type="entry name" value="Aldolase"/>
    <property type="match status" value="1"/>
</dbReference>
<protein>
    <submittedName>
        <fullName evidence="1">Uncharacterized protein</fullName>
    </submittedName>
</protein>
<dbReference type="Proteomes" id="UP000536179">
    <property type="component" value="Unassembled WGS sequence"/>
</dbReference>
<comment type="caution">
    <text evidence="1">The sequence shown here is derived from an EMBL/GenBank/DDBJ whole genome shotgun (WGS) entry which is preliminary data.</text>
</comment>
<accession>A0A7W5DYV7</accession>
<evidence type="ECO:0000313" key="2">
    <source>
        <dbReference type="Proteomes" id="UP000536179"/>
    </source>
</evidence>
<name>A0A7W5DYV7_9BACT</name>
<organism evidence="1 2">
    <name type="scientific">Aporhodopirellula rubra</name>
    <dbReference type="NCBI Taxonomy" id="980271"/>
    <lineage>
        <taxon>Bacteria</taxon>
        <taxon>Pseudomonadati</taxon>
        <taxon>Planctomycetota</taxon>
        <taxon>Planctomycetia</taxon>
        <taxon>Pirellulales</taxon>
        <taxon>Pirellulaceae</taxon>
        <taxon>Aporhodopirellula</taxon>
    </lineage>
</organism>
<evidence type="ECO:0000313" key="1">
    <source>
        <dbReference type="EMBL" id="MBB3206749.1"/>
    </source>
</evidence>
<dbReference type="InterPro" id="IPR013785">
    <property type="entry name" value="Aldolase_TIM"/>
</dbReference>
<keyword evidence="2" id="KW-1185">Reference proteome</keyword>
<dbReference type="AlphaFoldDB" id="A0A7W5DYV7"/>